<proteinExistence type="predicted"/>
<evidence type="ECO:0008006" key="2">
    <source>
        <dbReference type="Google" id="ProtNLM"/>
    </source>
</evidence>
<sequence>MPSPSAPSSATQTTEVKLPAWLEDYSQNTLNMAGQIADRPYTPFTGQTVAGFSGDQTQAQQSVRDMQGATAGFMGGLAQGAASLANFRPTAVAAGTLPGTDMAQYMNPYINNVERFALDSIENQRRNAENALADRAIASRAFGGSRLALQQSMNDQNAMETAARTSANLRAQAFGNAQQMATQDLGRTLQADQFNQGLGLQGQQAALQALGQAGNLAGAGQRAAFTDISALSASGAEQQALEQAALADQQARFNEAQNFPLQQLQTRLLPLGGQIPYGQTQIATQPLSRGNPAMGALGGAASGAMMGSMFPGIGTGIGAAAGGLIGLLGSR</sequence>
<organism evidence="1">
    <name type="scientific">uncultured Caudovirales phage</name>
    <dbReference type="NCBI Taxonomy" id="2100421"/>
    <lineage>
        <taxon>Viruses</taxon>
        <taxon>Duplodnaviria</taxon>
        <taxon>Heunggongvirae</taxon>
        <taxon>Uroviricota</taxon>
        <taxon>Caudoviricetes</taxon>
        <taxon>Peduoviridae</taxon>
        <taxon>Maltschvirus</taxon>
        <taxon>Maltschvirus maltsch</taxon>
    </lineage>
</organism>
<accession>A0A6J5M151</accession>
<evidence type="ECO:0000313" key="1">
    <source>
        <dbReference type="EMBL" id="CAB4139981.1"/>
    </source>
</evidence>
<gene>
    <name evidence="1" type="ORF">UFOVP397_17</name>
</gene>
<protein>
    <recommendedName>
        <fullName evidence="2">DNA transfer protein</fullName>
    </recommendedName>
</protein>
<name>A0A6J5M151_9CAUD</name>
<reference evidence="1" key="1">
    <citation type="submission" date="2020-04" db="EMBL/GenBank/DDBJ databases">
        <authorList>
            <person name="Chiriac C."/>
            <person name="Salcher M."/>
            <person name="Ghai R."/>
            <person name="Kavagutti S V."/>
        </authorList>
    </citation>
    <scope>NUCLEOTIDE SEQUENCE</scope>
</reference>
<dbReference type="EMBL" id="LR796371">
    <property type="protein sequence ID" value="CAB4139981.1"/>
    <property type="molecule type" value="Genomic_DNA"/>
</dbReference>